<gene>
    <name evidence="1" type="ORF">D0Y96_09630</name>
</gene>
<dbReference type="InterPro" id="IPR054221">
    <property type="entry name" value="DUF6941"/>
</dbReference>
<evidence type="ECO:0000313" key="1">
    <source>
        <dbReference type="EMBL" id="RFU16968.1"/>
    </source>
</evidence>
<protein>
    <submittedName>
        <fullName evidence="1">Uncharacterized protein</fullName>
    </submittedName>
</protein>
<accession>A0A372IQ14</accession>
<evidence type="ECO:0000313" key="2">
    <source>
        <dbReference type="Proteomes" id="UP000264702"/>
    </source>
</evidence>
<dbReference type="RefSeq" id="WP_117299137.1">
    <property type="nucleotide sequence ID" value="NZ_QVQT02000003.1"/>
</dbReference>
<dbReference type="AlphaFoldDB" id="A0A372IQ14"/>
<sequence length="149" mass="16307">MPETTETFRPFVQIAAFCQLALNEANGALSVVRVMDRIGIQGIAPTMQPVPVQNLTLVIVLKSGFMRGSSTVKIIPRTPSGEDLPGNELSALFEGEDRGVGIVMPIGLIAKEEGLYWFDIQVDSVSVTQIPLRIVYQRISQGMSFQSLR</sequence>
<comment type="caution">
    <text evidence="1">The sequence shown here is derived from an EMBL/GenBank/DDBJ whole genome shotgun (WGS) entry which is preliminary data.</text>
</comment>
<proteinExistence type="predicted"/>
<organism evidence="1 2">
    <name type="scientific">Paracidobacterium acidisoli</name>
    <dbReference type="NCBI Taxonomy" id="2303751"/>
    <lineage>
        <taxon>Bacteria</taxon>
        <taxon>Pseudomonadati</taxon>
        <taxon>Acidobacteriota</taxon>
        <taxon>Terriglobia</taxon>
        <taxon>Terriglobales</taxon>
        <taxon>Acidobacteriaceae</taxon>
        <taxon>Paracidobacterium</taxon>
    </lineage>
</organism>
<dbReference type="Pfam" id="PF22091">
    <property type="entry name" value="DUF6941"/>
    <property type="match status" value="1"/>
</dbReference>
<keyword evidence="2" id="KW-1185">Reference proteome</keyword>
<name>A0A372IQ14_9BACT</name>
<dbReference type="EMBL" id="QVQT01000003">
    <property type="protein sequence ID" value="RFU16968.1"/>
    <property type="molecule type" value="Genomic_DNA"/>
</dbReference>
<dbReference type="Proteomes" id="UP000264702">
    <property type="component" value="Unassembled WGS sequence"/>
</dbReference>
<reference evidence="1 2" key="1">
    <citation type="submission" date="2018-08" db="EMBL/GenBank/DDBJ databases">
        <title>Acidipila sp. 4G-K13, an acidobacterium isolated from forest soil.</title>
        <authorList>
            <person name="Gao Z.-H."/>
            <person name="Qiu L.-H."/>
        </authorList>
    </citation>
    <scope>NUCLEOTIDE SEQUENCE [LARGE SCALE GENOMIC DNA]</scope>
    <source>
        <strain evidence="1 2">4G-K13</strain>
    </source>
</reference>